<evidence type="ECO:0000256" key="5">
    <source>
        <dbReference type="ARBA" id="ARBA00022691"/>
    </source>
</evidence>
<keyword evidence="8" id="KW-1185">Reference proteome</keyword>
<protein>
    <recommendedName>
        <fullName evidence="6">S-adenosyl-L-methionine-dependent methyltransferase</fullName>
        <ecNumber evidence="6">2.1.1.-</ecNumber>
    </recommendedName>
</protein>
<keyword evidence="3 6" id="KW-0489">Methyltransferase</keyword>
<dbReference type="SUPFAM" id="SSF53335">
    <property type="entry name" value="S-adenosyl-L-methionine-dependent methyltransferases"/>
    <property type="match status" value="1"/>
</dbReference>
<reference evidence="7 8" key="1">
    <citation type="submission" date="2019-10" db="EMBL/GenBank/DDBJ databases">
        <title>Nocardia macrotermitis sp. nov. and Nocardia aurantia sp. nov., isolated from the gut of fungus growing-termite Macrotermes natalensis.</title>
        <authorList>
            <person name="Benndorf R."/>
            <person name="Schwitalla J."/>
            <person name="Martin K."/>
            <person name="De Beer W."/>
            <person name="Kaster A.-K."/>
            <person name="Vollmers J."/>
            <person name="Poulsen M."/>
            <person name="Beemelmanns C."/>
        </authorList>
    </citation>
    <scope>NUCLEOTIDE SEQUENCE [LARGE SCALE GENOMIC DNA]</scope>
    <source>
        <strain evidence="7 8">RB56</strain>
    </source>
</reference>
<dbReference type="InterPro" id="IPR007213">
    <property type="entry name" value="Ppm1/Ppm2/Tcmp"/>
</dbReference>
<organism evidence="7 8">
    <name type="scientific">Nocardia aurantia</name>
    <dbReference type="NCBI Taxonomy" id="2585199"/>
    <lineage>
        <taxon>Bacteria</taxon>
        <taxon>Bacillati</taxon>
        <taxon>Actinomycetota</taxon>
        <taxon>Actinomycetes</taxon>
        <taxon>Mycobacteriales</taxon>
        <taxon>Nocardiaceae</taxon>
        <taxon>Nocardia</taxon>
    </lineage>
</organism>
<dbReference type="PANTHER" id="PTHR43619:SF2">
    <property type="entry name" value="S-ADENOSYL-L-METHIONINE-DEPENDENT METHYLTRANSFERASES SUPERFAMILY PROTEIN"/>
    <property type="match status" value="1"/>
</dbReference>
<dbReference type="Proteomes" id="UP000431401">
    <property type="component" value="Unassembled WGS sequence"/>
</dbReference>
<evidence type="ECO:0000313" key="8">
    <source>
        <dbReference type="Proteomes" id="UP000431401"/>
    </source>
</evidence>
<accession>A0A7K0E1H5</accession>
<sequence length="305" mass="33230">MSRTAPSTLSTMDDEGPSRTALVTAYARAYHQIADRPRILTDPLAARLLGVTADELTALGRPATNRPAGGDVAEIMRLGVADRPRRLFFAARARFAEDRMAGAVAAGVRQAVILGAGLDTFAYRNPHPGLRVFEVDHPATQAWKREHLAASGIDLPERLTFVPVDFETDTLATRLAAAGFSRTDPAVFVWLGVVFYLTPDAARATLEYIAGQPEPVEVIFDYLADTDEDRAQLRARAQRAEAVGEPWFSYFTPGDIAAQLRTLGFTDLEDHPAADLVAGYLDGSTEFENEPPAALRPVRILRASR</sequence>
<dbReference type="PANTHER" id="PTHR43619">
    <property type="entry name" value="S-ADENOSYL-L-METHIONINE-DEPENDENT METHYLTRANSFERASE YKTD-RELATED"/>
    <property type="match status" value="1"/>
</dbReference>
<comment type="caution">
    <text evidence="7">The sequence shown here is derived from an EMBL/GenBank/DDBJ whole genome shotgun (WGS) entry which is preliminary data.</text>
</comment>
<dbReference type="AlphaFoldDB" id="A0A7K0E1H5"/>
<dbReference type="GO" id="GO:0008168">
    <property type="term" value="F:methyltransferase activity"/>
    <property type="evidence" value="ECO:0007669"/>
    <property type="project" value="UniProtKB-UniRule"/>
</dbReference>
<dbReference type="InterPro" id="IPR011610">
    <property type="entry name" value="SAM_mthyl_Trfase_ML2640-like"/>
</dbReference>
<evidence type="ECO:0000256" key="2">
    <source>
        <dbReference type="ARBA" id="ARBA00008138"/>
    </source>
</evidence>
<evidence type="ECO:0000256" key="4">
    <source>
        <dbReference type="ARBA" id="ARBA00022679"/>
    </source>
</evidence>
<proteinExistence type="inferred from homology"/>
<dbReference type="Gene3D" id="3.40.50.150">
    <property type="entry name" value="Vaccinia Virus protein VP39"/>
    <property type="match status" value="1"/>
</dbReference>
<comment type="similarity">
    <text evidence="2 6">Belongs to the UPF0677 family.</text>
</comment>
<evidence type="ECO:0000256" key="3">
    <source>
        <dbReference type="ARBA" id="ARBA00022603"/>
    </source>
</evidence>
<gene>
    <name evidence="7" type="ORF">NRB56_72570</name>
</gene>
<comment type="function">
    <text evidence="1 6">Exhibits S-adenosyl-L-methionine-dependent methyltransferase activity.</text>
</comment>
<evidence type="ECO:0000313" key="7">
    <source>
        <dbReference type="EMBL" id="MQY31648.1"/>
    </source>
</evidence>
<dbReference type="EC" id="2.1.1.-" evidence="6"/>
<dbReference type="Pfam" id="PF04072">
    <property type="entry name" value="LCM"/>
    <property type="match status" value="1"/>
</dbReference>
<evidence type="ECO:0000256" key="6">
    <source>
        <dbReference type="RuleBase" id="RU362030"/>
    </source>
</evidence>
<dbReference type="NCBIfam" id="TIGR00027">
    <property type="entry name" value="mthyl_TIGR00027"/>
    <property type="match status" value="1"/>
</dbReference>
<evidence type="ECO:0000256" key="1">
    <source>
        <dbReference type="ARBA" id="ARBA00003907"/>
    </source>
</evidence>
<keyword evidence="5 6" id="KW-0949">S-adenosyl-L-methionine</keyword>
<keyword evidence="4" id="KW-0808">Transferase</keyword>
<dbReference type="EMBL" id="WEGI01000021">
    <property type="protein sequence ID" value="MQY31648.1"/>
    <property type="molecule type" value="Genomic_DNA"/>
</dbReference>
<name>A0A7K0E1H5_9NOCA</name>
<dbReference type="GO" id="GO:0032259">
    <property type="term" value="P:methylation"/>
    <property type="evidence" value="ECO:0007669"/>
    <property type="project" value="UniProtKB-KW"/>
</dbReference>
<dbReference type="InterPro" id="IPR029063">
    <property type="entry name" value="SAM-dependent_MTases_sf"/>
</dbReference>